<evidence type="ECO:0000256" key="4">
    <source>
        <dbReference type="ARBA" id="ARBA00023136"/>
    </source>
</evidence>
<gene>
    <name evidence="6" type="ORF">LA66_07975</name>
</gene>
<evidence type="ECO:0000256" key="2">
    <source>
        <dbReference type="ARBA" id="ARBA00022692"/>
    </source>
</evidence>
<dbReference type="InterPro" id="IPR032808">
    <property type="entry name" value="DoxX"/>
</dbReference>
<keyword evidence="3 5" id="KW-1133">Transmembrane helix</keyword>
<evidence type="ECO:0000256" key="3">
    <source>
        <dbReference type="ARBA" id="ARBA00022989"/>
    </source>
</evidence>
<dbReference type="Proteomes" id="UP000030826">
    <property type="component" value="Unassembled WGS sequence"/>
</dbReference>
<organism evidence="6 7">
    <name type="scientific">Aureimonas altamirensis</name>
    <dbReference type="NCBI Taxonomy" id="370622"/>
    <lineage>
        <taxon>Bacteria</taxon>
        <taxon>Pseudomonadati</taxon>
        <taxon>Pseudomonadota</taxon>
        <taxon>Alphaproteobacteria</taxon>
        <taxon>Hyphomicrobiales</taxon>
        <taxon>Aurantimonadaceae</taxon>
        <taxon>Aureimonas</taxon>
    </lineage>
</organism>
<dbReference type="Pfam" id="PF13564">
    <property type="entry name" value="DoxX_2"/>
    <property type="match status" value="1"/>
</dbReference>
<dbReference type="GO" id="GO:0016020">
    <property type="term" value="C:membrane"/>
    <property type="evidence" value="ECO:0007669"/>
    <property type="project" value="UniProtKB-SubCell"/>
</dbReference>
<name>A0A0B1Q6I6_9HYPH</name>
<feature type="transmembrane region" description="Helical" evidence="5">
    <location>
        <begin position="36"/>
        <end position="58"/>
    </location>
</feature>
<evidence type="ECO:0008006" key="8">
    <source>
        <dbReference type="Google" id="ProtNLM"/>
    </source>
</evidence>
<keyword evidence="4 5" id="KW-0472">Membrane</keyword>
<comment type="subcellular location">
    <subcellularLocation>
        <location evidence="1">Membrane</location>
        <topology evidence="1">Multi-pass membrane protein</topology>
    </subcellularLocation>
</comment>
<dbReference type="RefSeq" id="WP_039190278.1">
    <property type="nucleotide sequence ID" value="NZ_JRFJ01000001.1"/>
</dbReference>
<dbReference type="STRING" id="370622.LA66_07975"/>
<evidence type="ECO:0000313" key="7">
    <source>
        <dbReference type="Proteomes" id="UP000030826"/>
    </source>
</evidence>
<evidence type="ECO:0000256" key="1">
    <source>
        <dbReference type="ARBA" id="ARBA00004141"/>
    </source>
</evidence>
<protein>
    <recommendedName>
        <fullName evidence="8">DoxX family protein</fullName>
    </recommendedName>
</protein>
<reference evidence="6 7" key="1">
    <citation type="submission" date="2014-09" db="EMBL/GenBank/DDBJ databases">
        <title>Isolation and characterization of Aurantimonas altamirensis ON-56566 from clinical sample following a dog bite.</title>
        <authorList>
            <person name="Eshaghi A."/>
            <person name="Li A."/>
            <person name="Shahinas D."/>
            <person name="Bahn P."/>
            <person name="Kus J.V."/>
            <person name="Patel S.N."/>
        </authorList>
    </citation>
    <scope>NUCLEOTIDE SEQUENCE [LARGE SCALE GENOMIC DNA]</scope>
    <source>
        <strain evidence="6 7">ON-56566</strain>
    </source>
</reference>
<keyword evidence="2 5" id="KW-0812">Transmembrane</keyword>
<feature type="transmembrane region" description="Helical" evidence="5">
    <location>
        <begin position="64"/>
        <end position="81"/>
    </location>
</feature>
<evidence type="ECO:0000256" key="5">
    <source>
        <dbReference type="SAM" id="Phobius"/>
    </source>
</evidence>
<proteinExistence type="predicted"/>
<sequence>MLGAVLGWIIAAFFIANGLVNLYGPETMRTAFFRWGFPRWFHLVNGAIQILIGVLILLPASRMIGLSLGVALSAAILIVLFRQRELRHALPCLTLLASLLVAAWEQSLR</sequence>
<dbReference type="AlphaFoldDB" id="A0A0B1Q6I6"/>
<accession>A0A0B1Q6I6</accession>
<comment type="caution">
    <text evidence="6">The sequence shown here is derived from an EMBL/GenBank/DDBJ whole genome shotgun (WGS) entry which is preliminary data.</text>
</comment>
<evidence type="ECO:0000313" key="6">
    <source>
        <dbReference type="EMBL" id="KHJ56458.1"/>
    </source>
</evidence>
<dbReference type="EMBL" id="JRFJ01000001">
    <property type="protein sequence ID" value="KHJ56458.1"/>
    <property type="molecule type" value="Genomic_DNA"/>
</dbReference>
<dbReference type="OrthoDB" id="7595779at2"/>
<feature type="transmembrane region" description="Helical" evidence="5">
    <location>
        <begin position="6"/>
        <end position="24"/>
    </location>
</feature>